<feature type="region of interest" description="Disordered" evidence="1">
    <location>
        <begin position="1"/>
        <end position="64"/>
    </location>
</feature>
<proteinExistence type="predicted"/>
<evidence type="ECO:0000313" key="2">
    <source>
        <dbReference type="EMBL" id="KAF8415075.1"/>
    </source>
</evidence>
<dbReference type="Proteomes" id="UP001194468">
    <property type="component" value="Unassembled WGS sequence"/>
</dbReference>
<accession>A0AAD4BAW9</accession>
<evidence type="ECO:0000313" key="3">
    <source>
        <dbReference type="Proteomes" id="UP001194468"/>
    </source>
</evidence>
<organism evidence="2 3">
    <name type="scientific">Boletus edulis BED1</name>
    <dbReference type="NCBI Taxonomy" id="1328754"/>
    <lineage>
        <taxon>Eukaryota</taxon>
        <taxon>Fungi</taxon>
        <taxon>Dikarya</taxon>
        <taxon>Basidiomycota</taxon>
        <taxon>Agaricomycotina</taxon>
        <taxon>Agaricomycetes</taxon>
        <taxon>Agaricomycetidae</taxon>
        <taxon>Boletales</taxon>
        <taxon>Boletineae</taxon>
        <taxon>Boletaceae</taxon>
        <taxon>Boletoideae</taxon>
        <taxon>Boletus</taxon>
    </lineage>
</organism>
<dbReference type="AlphaFoldDB" id="A0AAD4BAW9"/>
<name>A0AAD4BAW9_BOLED</name>
<dbReference type="EMBL" id="WHUW01000375">
    <property type="protein sequence ID" value="KAF8415075.1"/>
    <property type="molecule type" value="Genomic_DNA"/>
</dbReference>
<evidence type="ECO:0000256" key="1">
    <source>
        <dbReference type="SAM" id="MobiDB-lite"/>
    </source>
</evidence>
<reference evidence="2" key="1">
    <citation type="submission" date="2019-10" db="EMBL/GenBank/DDBJ databases">
        <authorList>
            <consortium name="DOE Joint Genome Institute"/>
            <person name="Kuo A."/>
            <person name="Miyauchi S."/>
            <person name="Kiss E."/>
            <person name="Drula E."/>
            <person name="Kohler A."/>
            <person name="Sanchez-Garcia M."/>
            <person name="Andreopoulos B."/>
            <person name="Barry K.W."/>
            <person name="Bonito G."/>
            <person name="Buee M."/>
            <person name="Carver A."/>
            <person name="Chen C."/>
            <person name="Cichocki N."/>
            <person name="Clum A."/>
            <person name="Culley D."/>
            <person name="Crous P.W."/>
            <person name="Fauchery L."/>
            <person name="Girlanda M."/>
            <person name="Hayes R."/>
            <person name="Keri Z."/>
            <person name="LaButti K."/>
            <person name="Lipzen A."/>
            <person name="Lombard V."/>
            <person name="Magnuson J."/>
            <person name="Maillard F."/>
            <person name="Morin E."/>
            <person name="Murat C."/>
            <person name="Nolan M."/>
            <person name="Ohm R."/>
            <person name="Pangilinan J."/>
            <person name="Pereira M."/>
            <person name="Perotto S."/>
            <person name="Peter M."/>
            <person name="Riley R."/>
            <person name="Sitrit Y."/>
            <person name="Stielow B."/>
            <person name="Szollosi G."/>
            <person name="Zifcakova L."/>
            <person name="Stursova M."/>
            <person name="Spatafora J.W."/>
            <person name="Tedersoo L."/>
            <person name="Vaario L.-M."/>
            <person name="Yamada A."/>
            <person name="Yan M."/>
            <person name="Wang P."/>
            <person name="Xu J."/>
            <person name="Bruns T."/>
            <person name="Baldrian P."/>
            <person name="Vilgalys R."/>
            <person name="Henrissat B."/>
            <person name="Grigoriev I.V."/>
            <person name="Hibbett D."/>
            <person name="Nagy L.G."/>
            <person name="Martin F.M."/>
        </authorList>
    </citation>
    <scope>NUCLEOTIDE SEQUENCE</scope>
    <source>
        <strain evidence="2">BED1</strain>
    </source>
</reference>
<comment type="caution">
    <text evidence="2">The sequence shown here is derived from an EMBL/GenBank/DDBJ whole genome shotgun (WGS) entry which is preliminary data.</text>
</comment>
<keyword evidence="3" id="KW-1185">Reference proteome</keyword>
<feature type="compositionally biased region" description="Polar residues" evidence="1">
    <location>
        <begin position="21"/>
        <end position="62"/>
    </location>
</feature>
<sequence length="124" mass="13672">MLVRTVRSWRDAFPASHRSRPSQQSKNQPELRSSSQVRASTPPAFSSVESTTNPPSVELSTMTEEDLDRAKSLVLDLLGWGITPEYLECGLSPAAIYAIFTDLRLRLPSNLDTLSPLPSHHSAP</sequence>
<protein>
    <submittedName>
        <fullName evidence="2">Uncharacterized protein</fullName>
    </submittedName>
</protein>
<gene>
    <name evidence="2" type="ORF">L210DRAFT_2760013</name>
</gene>
<reference evidence="2" key="2">
    <citation type="journal article" date="2020" name="Nat. Commun.">
        <title>Large-scale genome sequencing of mycorrhizal fungi provides insights into the early evolution of symbiotic traits.</title>
        <authorList>
            <person name="Miyauchi S."/>
            <person name="Kiss E."/>
            <person name="Kuo A."/>
            <person name="Drula E."/>
            <person name="Kohler A."/>
            <person name="Sanchez-Garcia M."/>
            <person name="Morin E."/>
            <person name="Andreopoulos B."/>
            <person name="Barry K.W."/>
            <person name="Bonito G."/>
            <person name="Buee M."/>
            <person name="Carver A."/>
            <person name="Chen C."/>
            <person name="Cichocki N."/>
            <person name="Clum A."/>
            <person name="Culley D."/>
            <person name="Crous P.W."/>
            <person name="Fauchery L."/>
            <person name="Girlanda M."/>
            <person name="Hayes R.D."/>
            <person name="Keri Z."/>
            <person name="LaButti K."/>
            <person name="Lipzen A."/>
            <person name="Lombard V."/>
            <person name="Magnuson J."/>
            <person name="Maillard F."/>
            <person name="Murat C."/>
            <person name="Nolan M."/>
            <person name="Ohm R.A."/>
            <person name="Pangilinan J."/>
            <person name="Pereira M.F."/>
            <person name="Perotto S."/>
            <person name="Peter M."/>
            <person name="Pfister S."/>
            <person name="Riley R."/>
            <person name="Sitrit Y."/>
            <person name="Stielow J.B."/>
            <person name="Szollosi G."/>
            <person name="Zifcakova L."/>
            <person name="Stursova M."/>
            <person name="Spatafora J.W."/>
            <person name="Tedersoo L."/>
            <person name="Vaario L.M."/>
            <person name="Yamada A."/>
            <person name="Yan M."/>
            <person name="Wang P."/>
            <person name="Xu J."/>
            <person name="Bruns T."/>
            <person name="Baldrian P."/>
            <person name="Vilgalys R."/>
            <person name="Dunand C."/>
            <person name="Henrissat B."/>
            <person name="Grigoriev I.V."/>
            <person name="Hibbett D."/>
            <person name="Nagy L.G."/>
            <person name="Martin F.M."/>
        </authorList>
    </citation>
    <scope>NUCLEOTIDE SEQUENCE</scope>
    <source>
        <strain evidence="2">BED1</strain>
    </source>
</reference>